<feature type="signal peptide" evidence="1">
    <location>
        <begin position="1"/>
        <end position="20"/>
    </location>
</feature>
<feature type="chain" id="PRO_5046201306" evidence="1">
    <location>
        <begin position="21"/>
        <end position="711"/>
    </location>
</feature>
<protein>
    <submittedName>
        <fullName evidence="2">DUF3857 domain-containing protein</fullName>
    </submittedName>
</protein>
<dbReference type="Proteomes" id="UP001589688">
    <property type="component" value="Unassembled WGS sequence"/>
</dbReference>
<dbReference type="RefSeq" id="WP_052323268.1">
    <property type="nucleotide sequence ID" value="NZ_JADU01000001.1"/>
</dbReference>
<name>A0ABV5ZLA4_9BACT</name>
<reference evidence="2 3" key="1">
    <citation type="submission" date="2024-09" db="EMBL/GenBank/DDBJ databases">
        <authorList>
            <person name="Sun Q."/>
            <person name="Mori K."/>
        </authorList>
    </citation>
    <scope>NUCLEOTIDE SEQUENCE [LARGE SCALE GENOMIC DNA]</scope>
    <source>
        <strain evidence="2 3">ATCC 51272</strain>
    </source>
</reference>
<proteinExistence type="predicted"/>
<evidence type="ECO:0000256" key="1">
    <source>
        <dbReference type="SAM" id="SignalP"/>
    </source>
</evidence>
<sequence>MMRKAMITLVLLVTCLTGWAFDNDDYKAFAAQVRKEVWSRDMPDFKTRSVPAKYKNESAVILASYEEVSVDQKRKFSIYSSGYSVKQVNSGHLRRMLVKIQDKASLEKFSTFDYSTYRRQFNTGFGTDDVRNVLGVRVIKPDGSETEVSGDDYVSETEGKRGQEKKAKLAVPNLQVGDLIDVFSYYQSKVKEENVDPMRFVFEEDYPMLSYRVHCVIDRKFCTQYRTLNGAPDFTASTDEDGNVVLDAEVKNVDRTQPDYGYNSISMSPITLLYVTGKVDLGYLPKSTKDKGLHANPDATVIQEDAWNWWKSYNKGKWSFNKYLKNVIGQAKKLDSDEAKADHVYNFMVMSSLVNRQDYLDYRDLPCALEDILKKCGVKMDHVLVTSWLKEPLGQLISYGNAAWALRLKSGRYYLPLGYAASASMIPSMYQGRAASVYTGEGNYAKGPFEQAVTPVSQAQDNVERIAVQATVDGSHLNISRRSEFTGCCKEGLIDDYATPDEIMRGWGKPYGYTRYVDFFTGKNAKDKAAEGMKNSEKRIADNFRDEVTQYHDRAPVAITGTKVELVGENGGPLAYTVDYQMDGMVKTAGQNLVVSIGQLLGRHIHIEGRERTRDCDIMRAFAKTYEVEVNLQLPAGYMVNAASLQRLGAHVDNATGSFEAAARLDGGKLVLTVRKVYKHQLEPAANWPSLLEVLDAAYTFCSQQVVLRKK</sequence>
<keyword evidence="3" id="KW-1185">Reference proteome</keyword>
<comment type="caution">
    <text evidence="2">The sequence shown here is derived from an EMBL/GenBank/DDBJ whole genome shotgun (WGS) entry which is preliminary data.</text>
</comment>
<evidence type="ECO:0000313" key="2">
    <source>
        <dbReference type="EMBL" id="MFB9897725.1"/>
    </source>
</evidence>
<accession>A0ABV5ZLA4</accession>
<evidence type="ECO:0000313" key="3">
    <source>
        <dbReference type="Proteomes" id="UP001589688"/>
    </source>
</evidence>
<keyword evidence="1" id="KW-0732">Signal</keyword>
<dbReference type="Gene3D" id="2.60.40.3140">
    <property type="match status" value="1"/>
</dbReference>
<gene>
    <name evidence="2" type="ORF">ACFFK8_07935</name>
</gene>
<dbReference type="EMBL" id="JBHLZF010000002">
    <property type="protein sequence ID" value="MFB9897725.1"/>
    <property type="molecule type" value="Genomic_DNA"/>
</dbReference>
<organism evidence="2 3">
    <name type="scientific">Hallella seregens ATCC 51272</name>
    <dbReference type="NCBI Taxonomy" id="1336250"/>
    <lineage>
        <taxon>Bacteria</taxon>
        <taxon>Pseudomonadati</taxon>
        <taxon>Bacteroidota</taxon>
        <taxon>Bacteroidia</taxon>
        <taxon>Bacteroidales</taxon>
        <taxon>Prevotellaceae</taxon>
        <taxon>Hallella</taxon>
    </lineage>
</organism>